<keyword evidence="3" id="KW-1185">Reference proteome</keyword>
<evidence type="ECO:0000313" key="3">
    <source>
        <dbReference type="Proteomes" id="UP001597183"/>
    </source>
</evidence>
<evidence type="ECO:0000313" key="2">
    <source>
        <dbReference type="EMBL" id="MFD1372439.1"/>
    </source>
</evidence>
<feature type="domain" description="DUF397" evidence="1">
    <location>
        <begin position="8"/>
        <end position="64"/>
    </location>
</feature>
<dbReference type="InterPro" id="IPR007278">
    <property type="entry name" value="DUF397"/>
</dbReference>
<comment type="caution">
    <text evidence="2">The sequence shown here is derived from an EMBL/GenBank/DDBJ whole genome shotgun (WGS) entry which is preliminary data.</text>
</comment>
<protein>
    <submittedName>
        <fullName evidence="2">DUF397 domain-containing protein</fullName>
    </submittedName>
</protein>
<evidence type="ECO:0000259" key="1">
    <source>
        <dbReference type="Pfam" id="PF04149"/>
    </source>
</evidence>
<dbReference type="Proteomes" id="UP001597183">
    <property type="component" value="Unassembled WGS sequence"/>
</dbReference>
<name>A0ABW4ANS7_9ACTN</name>
<proteinExistence type="predicted"/>
<gene>
    <name evidence="2" type="ORF">ACFQ5G_44545</name>
</gene>
<sequence length="70" mass="7421">MNADLTGAEWRKSARSGGSGNCVEVALDLPNAPGSVAVRHSQRPGAEVIVYTDSEWAAFVDGVRDGEFDK</sequence>
<dbReference type="EMBL" id="JBHTMK010000055">
    <property type="protein sequence ID" value="MFD1372439.1"/>
    <property type="molecule type" value="Genomic_DNA"/>
</dbReference>
<organism evidence="2 3">
    <name type="scientific">Actinoplanes sichuanensis</name>
    <dbReference type="NCBI Taxonomy" id="512349"/>
    <lineage>
        <taxon>Bacteria</taxon>
        <taxon>Bacillati</taxon>
        <taxon>Actinomycetota</taxon>
        <taxon>Actinomycetes</taxon>
        <taxon>Micromonosporales</taxon>
        <taxon>Micromonosporaceae</taxon>
        <taxon>Actinoplanes</taxon>
    </lineage>
</organism>
<dbReference type="RefSeq" id="WP_317796130.1">
    <property type="nucleotide sequence ID" value="NZ_AP028461.1"/>
</dbReference>
<accession>A0ABW4ANS7</accession>
<dbReference type="Pfam" id="PF04149">
    <property type="entry name" value="DUF397"/>
    <property type="match status" value="1"/>
</dbReference>
<reference evidence="3" key="1">
    <citation type="journal article" date="2019" name="Int. J. Syst. Evol. Microbiol.">
        <title>The Global Catalogue of Microorganisms (GCM) 10K type strain sequencing project: providing services to taxonomists for standard genome sequencing and annotation.</title>
        <authorList>
            <consortium name="The Broad Institute Genomics Platform"/>
            <consortium name="The Broad Institute Genome Sequencing Center for Infectious Disease"/>
            <person name="Wu L."/>
            <person name="Ma J."/>
        </authorList>
    </citation>
    <scope>NUCLEOTIDE SEQUENCE [LARGE SCALE GENOMIC DNA]</scope>
    <source>
        <strain evidence="3">CCM 7526</strain>
    </source>
</reference>